<dbReference type="InterPro" id="IPR010820">
    <property type="entry name" value="DUF1421"/>
</dbReference>
<name>A0AAV8PFS7_ENSVE</name>
<keyword evidence="5" id="KW-1185">Reference proteome</keyword>
<feature type="domain" description="DUF1421" evidence="3">
    <location>
        <begin position="551"/>
        <end position="592"/>
    </location>
</feature>
<feature type="region of interest" description="Disordered" evidence="2">
    <location>
        <begin position="1"/>
        <end position="20"/>
    </location>
</feature>
<dbReference type="PANTHER" id="PTHR31805:SF16">
    <property type="entry name" value="FORMIN-LIKE PROTEIN (DUF1421)"/>
    <property type="match status" value="1"/>
</dbReference>
<dbReference type="PANTHER" id="PTHR31805">
    <property type="entry name" value="RECEPTOR-LIKE KINASE, PUTATIVE (DUF1421)-RELATED"/>
    <property type="match status" value="1"/>
</dbReference>
<feature type="region of interest" description="Disordered" evidence="2">
    <location>
        <begin position="406"/>
        <end position="435"/>
    </location>
</feature>
<dbReference type="AlphaFoldDB" id="A0AAV8PFS7"/>
<evidence type="ECO:0000256" key="1">
    <source>
        <dbReference type="SAM" id="Coils"/>
    </source>
</evidence>
<dbReference type="Pfam" id="PF07223">
    <property type="entry name" value="DUF1421"/>
    <property type="match status" value="1"/>
</dbReference>
<proteinExistence type="predicted"/>
<organism evidence="4 5">
    <name type="scientific">Ensete ventricosum</name>
    <name type="common">Abyssinian banana</name>
    <name type="synonym">Musa ensete</name>
    <dbReference type="NCBI Taxonomy" id="4639"/>
    <lineage>
        <taxon>Eukaryota</taxon>
        <taxon>Viridiplantae</taxon>
        <taxon>Streptophyta</taxon>
        <taxon>Embryophyta</taxon>
        <taxon>Tracheophyta</taxon>
        <taxon>Spermatophyta</taxon>
        <taxon>Magnoliopsida</taxon>
        <taxon>Liliopsida</taxon>
        <taxon>Zingiberales</taxon>
        <taxon>Musaceae</taxon>
        <taxon>Ensete</taxon>
    </lineage>
</organism>
<sequence length="603" mass="67056">MASGGSAGRAAASSSRSFDFGSDDVLCSYDDYAAQDISIGKRSDPPGRDLHESRIGRPLVNIYEQEDYSREDIISAVEKCMKKYADNLLRSLEGISGRLSQLEIFCYKLERSLGELRADFLQDQNEKDLKFKSLEKHLQEVHRSVQILRDKQELAETQKELANLQLVQKESIEKNENVVTRSVSDTKRLDDKPEVSNQQLALVLPHQTTAPAVFPAGTSQPIQPYKELPVQHQVPVASDIQQDQILMNQAGKYHHRHQALQQDQCSQPMQYELHYVQARHLQNNQIQAPPQQPLIANQNQPLSLPRQQLLPPQPGQQMPQQVVKLQQPASQAQIITQTPPSYPPYPSQLVNAGPETFPGSMLMQVPNPTAPQSGGIRPDVLPFGYGGTGSSVSQPPALHNMQQQMQPPAVSQPPPLHNMQQQMQPPAVSQPPPLHNMQQQMQLPVVSQPPPLHNMQQQMQHPAVSQPPPLHNMQQQMQPRVSQNSIGPQFGKGGYMGSATYPPAPYNPQAYHPAYSYPPSSLPASRNQQVLPPSNGPAPHYETRLMRNHPYGDMIEKAVGMGYDVNQVMSLVQRMAETGQPVDFNSLLDRLNGQAAGASPRAW</sequence>
<protein>
    <recommendedName>
        <fullName evidence="3">DUF1421 domain-containing protein</fullName>
    </recommendedName>
</protein>
<feature type="coiled-coil region" evidence="1">
    <location>
        <begin position="147"/>
        <end position="174"/>
    </location>
</feature>
<evidence type="ECO:0000313" key="5">
    <source>
        <dbReference type="Proteomes" id="UP001222027"/>
    </source>
</evidence>
<evidence type="ECO:0000313" key="4">
    <source>
        <dbReference type="EMBL" id="KAJ8485876.1"/>
    </source>
</evidence>
<dbReference type="Proteomes" id="UP001222027">
    <property type="component" value="Unassembled WGS sequence"/>
</dbReference>
<gene>
    <name evidence="4" type="ORF">OPV22_018361</name>
</gene>
<accession>A0AAV8PFS7</accession>
<evidence type="ECO:0000259" key="3">
    <source>
        <dbReference type="Pfam" id="PF07223"/>
    </source>
</evidence>
<keyword evidence="1" id="KW-0175">Coiled coil</keyword>
<evidence type="ECO:0000256" key="2">
    <source>
        <dbReference type="SAM" id="MobiDB-lite"/>
    </source>
</evidence>
<comment type="caution">
    <text evidence="4">The sequence shown here is derived from an EMBL/GenBank/DDBJ whole genome shotgun (WGS) entry which is preliminary data.</text>
</comment>
<reference evidence="4 5" key="1">
    <citation type="submission" date="2022-12" db="EMBL/GenBank/DDBJ databases">
        <title>Chromosome-scale assembly of the Ensete ventricosum genome.</title>
        <authorList>
            <person name="Dussert Y."/>
            <person name="Stocks J."/>
            <person name="Wendawek A."/>
            <person name="Woldeyes F."/>
            <person name="Nichols R.A."/>
            <person name="Borrell J.S."/>
        </authorList>
    </citation>
    <scope>NUCLEOTIDE SEQUENCE [LARGE SCALE GENOMIC DNA]</scope>
    <source>
        <strain evidence="5">cv. Maze</strain>
        <tissue evidence="4">Seeds</tissue>
    </source>
</reference>
<dbReference type="EMBL" id="JAQQAF010000005">
    <property type="protein sequence ID" value="KAJ8485876.1"/>
    <property type="molecule type" value="Genomic_DNA"/>
</dbReference>